<name>A0A841RKC8_9BACI</name>
<feature type="transmembrane region" description="Helical" evidence="1">
    <location>
        <begin position="12"/>
        <end position="31"/>
    </location>
</feature>
<accession>A0A841RKC8</accession>
<evidence type="ECO:0000313" key="3">
    <source>
        <dbReference type="Proteomes" id="UP000572212"/>
    </source>
</evidence>
<feature type="transmembrane region" description="Helical" evidence="1">
    <location>
        <begin position="189"/>
        <end position="210"/>
    </location>
</feature>
<dbReference type="RefSeq" id="WP_184247214.1">
    <property type="nucleotide sequence ID" value="NZ_BAAACU010000042.1"/>
</dbReference>
<dbReference type="AlphaFoldDB" id="A0A841RKC8"/>
<sequence>MKLFWMELKKIFTWPVILLVVILNLLLYILLIEFELEYFPNGRPAKDVFQVEMEMIDRYGEVIDEDEFADFIGTYDERVKDANEFLQTDELAIKAGVDSYEEFRNTDIDDMAAEEMHSHIMFELEEDLFWELQARESIIERYESRVTGLEFLIRYQSNSKQEKERIREMLQNRKFQYYSELVLRNFENYSSQVVVIILLSIAIVLSPIYIRDKVRDIVPLQYTSKKGRGIFHLKWRAGLTSIGILLAIHLLIYGGLYLTNDTAHYFFMHVYSMSNNPVWYDITFGEFILLTIVAIIMLGYVFGILTIACSALVGNYLTQISTQILLFCAFAFVMIPVGVQRIIETMYLPWVVPTIYISLILFVCLTDRFVKKRELVKDI</sequence>
<keyword evidence="3" id="KW-1185">Reference proteome</keyword>
<evidence type="ECO:0008006" key="4">
    <source>
        <dbReference type="Google" id="ProtNLM"/>
    </source>
</evidence>
<evidence type="ECO:0000313" key="2">
    <source>
        <dbReference type="EMBL" id="MBB6512959.1"/>
    </source>
</evidence>
<proteinExistence type="predicted"/>
<reference evidence="2 3" key="1">
    <citation type="submission" date="2020-08" db="EMBL/GenBank/DDBJ databases">
        <title>Genomic Encyclopedia of Type Strains, Phase IV (KMG-IV): sequencing the most valuable type-strain genomes for metagenomic binning, comparative biology and taxonomic classification.</title>
        <authorList>
            <person name="Goeker M."/>
        </authorList>
    </citation>
    <scope>NUCLEOTIDE SEQUENCE [LARGE SCALE GENOMIC DNA]</scope>
    <source>
        <strain evidence="2 3">DSM 11805</strain>
    </source>
</reference>
<comment type="caution">
    <text evidence="2">The sequence shown here is derived from an EMBL/GenBank/DDBJ whole genome shotgun (WGS) entry which is preliminary data.</text>
</comment>
<gene>
    <name evidence="2" type="ORF">GGQ92_001748</name>
</gene>
<dbReference type="Proteomes" id="UP000572212">
    <property type="component" value="Unassembled WGS sequence"/>
</dbReference>
<protein>
    <recommendedName>
        <fullName evidence="4">ABC-2 family transporter protein</fullName>
    </recommendedName>
</protein>
<keyword evidence="1" id="KW-1133">Transmembrane helix</keyword>
<keyword evidence="1" id="KW-0812">Transmembrane</keyword>
<keyword evidence="1" id="KW-0472">Membrane</keyword>
<feature type="transmembrane region" description="Helical" evidence="1">
    <location>
        <begin position="349"/>
        <end position="370"/>
    </location>
</feature>
<feature type="transmembrane region" description="Helical" evidence="1">
    <location>
        <begin position="235"/>
        <end position="258"/>
    </location>
</feature>
<dbReference type="EMBL" id="JACHON010000006">
    <property type="protein sequence ID" value="MBB6512959.1"/>
    <property type="molecule type" value="Genomic_DNA"/>
</dbReference>
<evidence type="ECO:0000256" key="1">
    <source>
        <dbReference type="SAM" id="Phobius"/>
    </source>
</evidence>
<organism evidence="2 3">
    <name type="scientific">Gracilibacillus halotolerans</name>
    <dbReference type="NCBI Taxonomy" id="74386"/>
    <lineage>
        <taxon>Bacteria</taxon>
        <taxon>Bacillati</taxon>
        <taxon>Bacillota</taxon>
        <taxon>Bacilli</taxon>
        <taxon>Bacillales</taxon>
        <taxon>Bacillaceae</taxon>
        <taxon>Gracilibacillus</taxon>
    </lineage>
</organism>
<feature type="transmembrane region" description="Helical" evidence="1">
    <location>
        <begin position="287"/>
        <end position="312"/>
    </location>
</feature>